<dbReference type="EMBL" id="QGMG01000159">
    <property type="protein sequence ID" value="TVY56456.1"/>
    <property type="molecule type" value="Genomic_DNA"/>
</dbReference>
<evidence type="ECO:0000313" key="1">
    <source>
        <dbReference type="EMBL" id="TVY56456.1"/>
    </source>
</evidence>
<keyword evidence="2" id="KW-1185">Reference proteome</keyword>
<evidence type="ECO:0000313" key="2">
    <source>
        <dbReference type="Proteomes" id="UP000481288"/>
    </source>
</evidence>
<reference evidence="1 2" key="1">
    <citation type="submission" date="2018-05" db="EMBL/GenBank/DDBJ databases">
        <title>Whole genome sequencing for identification of molecular markers to develop diagnostic detection tools for the regulated plant pathogen Lachnellula willkommii.</title>
        <authorList>
            <person name="Giroux E."/>
            <person name="Bilodeau G."/>
        </authorList>
    </citation>
    <scope>NUCLEOTIDE SEQUENCE [LARGE SCALE GENOMIC DNA]</scope>
    <source>
        <strain evidence="1 2">CBS 625.97</strain>
    </source>
</reference>
<dbReference type="OrthoDB" id="5291209at2759"/>
<accession>A0A7D8URR8</accession>
<comment type="caution">
    <text evidence="1">The sequence shown here is derived from an EMBL/GenBank/DDBJ whole genome shotgun (WGS) entry which is preliminary data.</text>
</comment>
<dbReference type="Proteomes" id="UP000481288">
    <property type="component" value="Unassembled WGS sequence"/>
</dbReference>
<proteinExistence type="predicted"/>
<dbReference type="InterPro" id="IPR021109">
    <property type="entry name" value="Peptidase_aspartic_dom_sf"/>
</dbReference>
<protein>
    <recommendedName>
        <fullName evidence="3">Peptidase A1 domain-containing protein</fullName>
    </recommendedName>
</protein>
<dbReference type="SUPFAM" id="SSF50630">
    <property type="entry name" value="Acid proteases"/>
    <property type="match status" value="1"/>
</dbReference>
<name>A0A7D8URR8_9HELO</name>
<gene>
    <name evidence="1" type="ORF">LCER1_G003460</name>
</gene>
<evidence type="ECO:0008006" key="3">
    <source>
        <dbReference type="Google" id="ProtNLM"/>
    </source>
</evidence>
<organism evidence="1 2">
    <name type="scientific">Lachnellula cervina</name>
    <dbReference type="NCBI Taxonomy" id="1316786"/>
    <lineage>
        <taxon>Eukaryota</taxon>
        <taxon>Fungi</taxon>
        <taxon>Dikarya</taxon>
        <taxon>Ascomycota</taxon>
        <taxon>Pezizomycotina</taxon>
        <taxon>Leotiomycetes</taxon>
        <taxon>Helotiales</taxon>
        <taxon>Lachnaceae</taxon>
        <taxon>Lachnellula</taxon>
    </lineage>
</organism>
<sequence>MFARSTVDYSQSTLDVLIPFWNSPPAGFAFTDGPRVKFRVDTEIYHPVIDTGSCGFIVSAANFPNWTPELADKYPVGYEFLSSSKKLYVGNWIDSDVVFLQADVAASFPILVVSTRYICPDYDEAKDGPNCTSPTETIDMPKKIALLGVGFGRQSDGQPQGNPDKNPFLNIVSIDGTPINSTSPFRTGYKISKDGVTLGLTAKNTAGFRFVGLDKGVTEDPRDWAPVPAGIRVGTVPFVTDDTTALIDTGINQMYLTVPRSMQVETHIAKSLSSGANVSVLDDGQVVEVQYGRPGANAASYSFKVGDKHSVETGVAPPQVIVRRSSTKNPYVNTGRHFYRGFEIIFDAVGGRYGFKATS</sequence>
<dbReference type="AlphaFoldDB" id="A0A7D8URR8"/>